<dbReference type="PROSITE" id="PS51918">
    <property type="entry name" value="RADICAL_SAM"/>
    <property type="match status" value="1"/>
</dbReference>
<keyword evidence="11" id="KW-1185">Reference proteome</keyword>
<protein>
    <submittedName>
        <fullName evidence="10">Pyruvate formate lyase activating enzyme</fullName>
    </submittedName>
</protein>
<dbReference type="NCBIfam" id="TIGR02494">
    <property type="entry name" value="PFLE_PFLC"/>
    <property type="match status" value="1"/>
</dbReference>
<keyword evidence="5" id="KW-0479">Metal-binding</keyword>
<keyword evidence="4" id="KW-0949">S-adenosyl-L-methionine</keyword>
<evidence type="ECO:0000256" key="1">
    <source>
        <dbReference type="ARBA" id="ARBA00001966"/>
    </source>
</evidence>
<dbReference type="PIRSF" id="PIRSF000371">
    <property type="entry name" value="PFL_act_enz"/>
    <property type="match status" value="1"/>
</dbReference>
<dbReference type="GO" id="GO:0046872">
    <property type="term" value="F:metal ion binding"/>
    <property type="evidence" value="ECO:0007669"/>
    <property type="project" value="UniProtKB-KW"/>
</dbReference>
<dbReference type="InterPro" id="IPR040074">
    <property type="entry name" value="BssD/PflA/YjjW"/>
</dbReference>
<keyword evidence="10" id="KW-0456">Lyase</keyword>
<keyword evidence="3" id="KW-0004">4Fe-4S</keyword>
<evidence type="ECO:0000256" key="3">
    <source>
        <dbReference type="ARBA" id="ARBA00022485"/>
    </source>
</evidence>
<reference evidence="10 11" key="1">
    <citation type="submission" date="2016-10" db="EMBL/GenBank/DDBJ databases">
        <authorList>
            <person name="de Groot N.N."/>
        </authorList>
    </citation>
    <scope>NUCLEOTIDE SEQUENCE [LARGE SCALE GENOMIC DNA]</scope>
    <source>
        <strain evidence="10 11">DSM 12992</strain>
    </source>
</reference>
<dbReference type="GO" id="GO:0016491">
    <property type="term" value="F:oxidoreductase activity"/>
    <property type="evidence" value="ECO:0007669"/>
    <property type="project" value="UniProtKB-KW"/>
</dbReference>
<accession>A0A1I1HI79</accession>
<evidence type="ECO:0000256" key="2">
    <source>
        <dbReference type="ARBA" id="ARBA00009777"/>
    </source>
</evidence>
<dbReference type="AlphaFoldDB" id="A0A1I1HI79"/>
<dbReference type="GO" id="GO:0051539">
    <property type="term" value="F:4 iron, 4 sulfur cluster binding"/>
    <property type="evidence" value="ECO:0007669"/>
    <property type="project" value="UniProtKB-KW"/>
</dbReference>
<name>A0A1I1HI79_9CLOT</name>
<dbReference type="EMBL" id="FOMG01000001">
    <property type="protein sequence ID" value="SFC20810.1"/>
    <property type="molecule type" value="Genomic_DNA"/>
</dbReference>
<dbReference type="InterPro" id="IPR013785">
    <property type="entry name" value="Aldolase_TIM"/>
</dbReference>
<sequence length="279" mass="31788">MENALIFNIQRYSLHDGGGIRTVVFFKGCPLICPWCSNPESQSFKREVIVREGLCIKCSSEDPYKCINSPLECPTGAIEYVGKEYSIKEVIDLVKRDMIFYDSTKGGVTLSGGEPLCQVDFCIELLKKLKMIGINTAIETTGMGDIDKIKEIAKYLDTVLWDFKIMNSEIAKKEINQDIKVMKNNFIEITKQNVNVIPRIPLIPGYTDNEENIKKIIQFVIQFEITKVHILPFHQYGSSKYKGLKRDYKLLDLEVLEDERVKEIKAIIETYGVEVIIGG</sequence>
<dbReference type="InterPro" id="IPR012839">
    <property type="entry name" value="Organic_radical_activase"/>
</dbReference>
<evidence type="ECO:0000256" key="7">
    <source>
        <dbReference type="ARBA" id="ARBA00023004"/>
    </source>
</evidence>
<dbReference type="InterPro" id="IPR001989">
    <property type="entry name" value="Radical_activat_CS"/>
</dbReference>
<dbReference type="InterPro" id="IPR007197">
    <property type="entry name" value="rSAM"/>
</dbReference>
<evidence type="ECO:0000256" key="5">
    <source>
        <dbReference type="ARBA" id="ARBA00022723"/>
    </source>
</evidence>
<dbReference type="Gene3D" id="3.20.20.70">
    <property type="entry name" value="Aldolase class I"/>
    <property type="match status" value="1"/>
</dbReference>
<dbReference type="SUPFAM" id="SSF54862">
    <property type="entry name" value="4Fe-4S ferredoxins"/>
    <property type="match status" value="1"/>
</dbReference>
<dbReference type="Pfam" id="PF04055">
    <property type="entry name" value="Radical_SAM"/>
    <property type="match status" value="1"/>
</dbReference>
<evidence type="ECO:0000256" key="8">
    <source>
        <dbReference type="ARBA" id="ARBA00023014"/>
    </source>
</evidence>
<dbReference type="PANTHER" id="PTHR30352">
    <property type="entry name" value="PYRUVATE FORMATE-LYASE-ACTIVATING ENZYME"/>
    <property type="match status" value="1"/>
</dbReference>
<feature type="domain" description="Radical SAM core" evidence="9">
    <location>
        <begin position="15"/>
        <end position="274"/>
    </location>
</feature>
<keyword evidence="7" id="KW-0408">Iron</keyword>
<evidence type="ECO:0000313" key="10">
    <source>
        <dbReference type="EMBL" id="SFC20810.1"/>
    </source>
</evidence>
<evidence type="ECO:0000259" key="9">
    <source>
        <dbReference type="PROSITE" id="PS51918"/>
    </source>
</evidence>
<dbReference type="CDD" id="cd01335">
    <property type="entry name" value="Radical_SAM"/>
    <property type="match status" value="1"/>
</dbReference>
<dbReference type="OrthoDB" id="9782387at2"/>
<dbReference type="InterPro" id="IPR034457">
    <property type="entry name" value="Organic_radical-activating"/>
</dbReference>
<dbReference type="GO" id="GO:0016829">
    <property type="term" value="F:lyase activity"/>
    <property type="evidence" value="ECO:0007669"/>
    <property type="project" value="UniProtKB-KW"/>
</dbReference>
<dbReference type="SFLD" id="SFLDG01118">
    <property type="entry name" value="activating_enzymes__group_2"/>
    <property type="match status" value="1"/>
</dbReference>
<dbReference type="SUPFAM" id="SSF102114">
    <property type="entry name" value="Radical SAM enzymes"/>
    <property type="match status" value="1"/>
</dbReference>
<dbReference type="PANTHER" id="PTHR30352:SF4">
    <property type="entry name" value="PYRUVATE FORMATE-LYASE 2-ACTIVATING ENZYME"/>
    <property type="match status" value="1"/>
</dbReference>
<keyword evidence="10" id="KW-0670">Pyruvate</keyword>
<comment type="cofactor">
    <cofactor evidence="1">
        <name>[4Fe-4S] cluster</name>
        <dbReference type="ChEBI" id="CHEBI:49883"/>
    </cofactor>
</comment>
<evidence type="ECO:0000313" key="11">
    <source>
        <dbReference type="Proteomes" id="UP000199263"/>
    </source>
</evidence>
<keyword evidence="8" id="KW-0411">Iron-sulfur</keyword>
<evidence type="ECO:0000256" key="6">
    <source>
        <dbReference type="ARBA" id="ARBA00023002"/>
    </source>
</evidence>
<organism evidence="10 11">
    <name type="scientific">Clostridium uliginosum</name>
    <dbReference type="NCBI Taxonomy" id="119641"/>
    <lineage>
        <taxon>Bacteria</taxon>
        <taxon>Bacillati</taxon>
        <taxon>Bacillota</taxon>
        <taxon>Clostridia</taxon>
        <taxon>Eubacteriales</taxon>
        <taxon>Clostridiaceae</taxon>
        <taxon>Clostridium</taxon>
    </lineage>
</organism>
<comment type="similarity">
    <text evidence="2">Belongs to the organic radical-activating enzymes family.</text>
</comment>
<dbReference type="Proteomes" id="UP000199263">
    <property type="component" value="Unassembled WGS sequence"/>
</dbReference>
<dbReference type="SFLD" id="SFLDG01066">
    <property type="entry name" value="organic_radical-activating_enz"/>
    <property type="match status" value="1"/>
</dbReference>
<dbReference type="STRING" id="119641.SAMN05421842_101236"/>
<proteinExistence type="inferred from homology"/>
<keyword evidence="6" id="KW-0560">Oxidoreductase</keyword>
<dbReference type="PROSITE" id="PS01087">
    <property type="entry name" value="RADICAL_ACTIVATING"/>
    <property type="match status" value="1"/>
</dbReference>
<gene>
    <name evidence="10" type="ORF">SAMN05421842_101236</name>
</gene>
<dbReference type="InterPro" id="IPR058240">
    <property type="entry name" value="rSAM_sf"/>
</dbReference>
<dbReference type="SFLD" id="SFLDS00029">
    <property type="entry name" value="Radical_SAM"/>
    <property type="match status" value="1"/>
</dbReference>
<dbReference type="RefSeq" id="WP_090087971.1">
    <property type="nucleotide sequence ID" value="NZ_FOMG01000001.1"/>
</dbReference>
<evidence type="ECO:0000256" key="4">
    <source>
        <dbReference type="ARBA" id="ARBA00022691"/>
    </source>
</evidence>